<dbReference type="Gene3D" id="3.40.640.10">
    <property type="entry name" value="Type I PLP-dependent aspartate aminotransferase-like (Major domain)"/>
    <property type="match status" value="1"/>
</dbReference>
<proteinExistence type="inferred from homology"/>
<dbReference type="InterPro" id="IPR004839">
    <property type="entry name" value="Aminotransferase_I/II_large"/>
</dbReference>
<dbReference type="SUPFAM" id="SSF53383">
    <property type="entry name" value="PLP-dependent transferases"/>
    <property type="match status" value="1"/>
</dbReference>
<keyword evidence="3 6" id="KW-0032">Aminotransferase</keyword>
<dbReference type="STRING" id="1122124.GCA_000423165_01012"/>
<reference evidence="9" key="1">
    <citation type="journal article" date="2018" name="Front. Microbiol.">
        <title>Genome-Based Analysis Reveals the Taxonomy and Diversity of the Family Idiomarinaceae.</title>
        <authorList>
            <person name="Liu Y."/>
            <person name="Lai Q."/>
            <person name="Shao Z."/>
        </authorList>
    </citation>
    <scope>NUCLEOTIDE SEQUENCE [LARGE SCALE GENOMIC DNA]</scope>
    <source>
        <strain evidence="9">c121</strain>
    </source>
</reference>
<dbReference type="Proteomes" id="UP000287022">
    <property type="component" value="Unassembled WGS sequence"/>
</dbReference>
<sequence length="394" mass="42511">MNYPLSDRVNAIQPSPTLAVSQKAAELRAAGHDVIGLGVGEPDFDTPEFIKTAAKAAIDAGYTKYTAVDGIVPLKQAVINKFKRDNQLEYALNEILISAGGKHSIFNLLSAWLNPGDEVVIPAPYWVSYPDMAKLVGAEPKFIQAGIDQRYKITPAQLAEAITPKTRLLFLNSPSNPTGTAYSLEELKALAEVLRAHPQVLIATDDMYEHILWADFPFANIAMAAPDLRDRIVVLSGVSKAYSMTGWRIGYAAGPAPLIAAMKKMQSQSTSNPASISQYAALAALEGDQSCITDMVKAFKQRHDYLVDALNQIPGMRCIAGDGTFYTFANIEEMMASKGFATDVEWCEAVLGEVKVALVPGSAFGAPGHCRFSFATSLDTLKEAVARIAKFASN</sequence>
<protein>
    <recommendedName>
        <fullName evidence="6">Aminotransferase</fullName>
        <ecNumber evidence="6">2.6.1.-</ecNumber>
    </recommendedName>
</protein>
<dbReference type="CDD" id="cd00609">
    <property type="entry name" value="AAT_like"/>
    <property type="match status" value="1"/>
</dbReference>
<dbReference type="InterPro" id="IPR004838">
    <property type="entry name" value="NHTrfase_class1_PyrdxlP-BS"/>
</dbReference>
<dbReference type="InterPro" id="IPR015422">
    <property type="entry name" value="PyrdxlP-dep_Trfase_small"/>
</dbReference>
<accession>A0A432Z8B9</accession>
<dbReference type="GO" id="GO:0006520">
    <property type="term" value="P:amino acid metabolic process"/>
    <property type="evidence" value="ECO:0007669"/>
    <property type="project" value="InterPro"/>
</dbReference>
<evidence type="ECO:0000256" key="5">
    <source>
        <dbReference type="ARBA" id="ARBA00022898"/>
    </source>
</evidence>
<dbReference type="InterPro" id="IPR015424">
    <property type="entry name" value="PyrdxlP-dep_Trfase"/>
</dbReference>
<dbReference type="InterPro" id="IPR015421">
    <property type="entry name" value="PyrdxlP-dep_Trfase_major"/>
</dbReference>
<feature type="domain" description="Aminotransferase class I/classII large" evidence="7">
    <location>
        <begin position="33"/>
        <end position="388"/>
    </location>
</feature>
<dbReference type="GO" id="GO:0008483">
    <property type="term" value="F:transaminase activity"/>
    <property type="evidence" value="ECO:0007669"/>
    <property type="project" value="UniProtKB-KW"/>
</dbReference>
<dbReference type="EMBL" id="PIQE01000001">
    <property type="protein sequence ID" value="RUO74139.1"/>
    <property type="molecule type" value="Genomic_DNA"/>
</dbReference>
<dbReference type="Pfam" id="PF00155">
    <property type="entry name" value="Aminotran_1_2"/>
    <property type="match status" value="1"/>
</dbReference>
<dbReference type="PANTHER" id="PTHR46383">
    <property type="entry name" value="ASPARTATE AMINOTRANSFERASE"/>
    <property type="match status" value="1"/>
</dbReference>
<gene>
    <name evidence="8" type="ORF">CWI80_01930</name>
</gene>
<dbReference type="RefSeq" id="WP_026861997.1">
    <property type="nucleotide sequence ID" value="NZ_PIQE01000001.1"/>
</dbReference>
<dbReference type="InterPro" id="IPR050596">
    <property type="entry name" value="AspAT/PAT-like"/>
</dbReference>
<comment type="caution">
    <text evidence="8">The sequence shown here is derived from an EMBL/GenBank/DDBJ whole genome shotgun (WGS) entry which is preliminary data.</text>
</comment>
<dbReference type="Gene3D" id="3.90.1150.10">
    <property type="entry name" value="Aspartate Aminotransferase, domain 1"/>
    <property type="match status" value="1"/>
</dbReference>
<comment type="cofactor">
    <cofactor evidence="1 6">
        <name>pyridoxal 5'-phosphate</name>
        <dbReference type="ChEBI" id="CHEBI:597326"/>
    </cofactor>
</comment>
<dbReference type="GO" id="GO:0030170">
    <property type="term" value="F:pyridoxal phosphate binding"/>
    <property type="evidence" value="ECO:0007669"/>
    <property type="project" value="InterPro"/>
</dbReference>
<keyword evidence="4 6" id="KW-0808">Transferase</keyword>
<evidence type="ECO:0000256" key="2">
    <source>
        <dbReference type="ARBA" id="ARBA00007441"/>
    </source>
</evidence>
<organism evidence="8 9">
    <name type="scientific">Pseudidiomarina sediminum</name>
    <dbReference type="NCBI Taxonomy" id="431675"/>
    <lineage>
        <taxon>Bacteria</taxon>
        <taxon>Pseudomonadati</taxon>
        <taxon>Pseudomonadota</taxon>
        <taxon>Gammaproteobacteria</taxon>
        <taxon>Alteromonadales</taxon>
        <taxon>Idiomarinaceae</taxon>
        <taxon>Pseudidiomarina</taxon>
    </lineage>
</organism>
<name>A0A432Z8B9_9GAMM</name>
<keyword evidence="5" id="KW-0663">Pyridoxal phosphate</keyword>
<evidence type="ECO:0000256" key="4">
    <source>
        <dbReference type="ARBA" id="ARBA00022679"/>
    </source>
</evidence>
<evidence type="ECO:0000256" key="6">
    <source>
        <dbReference type="RuleBase" id="RU000481"/>
    </source>
</evidence>
<dbReference type="EC" id="2.6.1.-" evidence="6"/>
<comment type="similarity">
    <text evidence="2 6">Belongs to the class-I pyridoxal-phosphate-dependent aminotransferase family.</text>
</comment>
<dbReference type="FunFam" id="3.40.640.10:FF:000033">
    <property type="entry name" value="Aspartate aminotransferase"/>
    <property type="match status" value="1"/>
</dbReference>
<dbReference type="PROSITE" id="PS00105">
    <property type="entry name" value="AA_TRANSFER_CLASS_1"/>
    <property type="match status" value="1"/>
</dbReference>
<evidence type="ECO:0000256" key="3">
    <source>
        <dbReference type="ARBA" id="ARBA00022576"/>
    </source>
</evidence>
<evidence type="ECO:0000313" key="9">
    <source>
        <dbReference type="Proteomes" id="UP000287022"/>
    </source>
</evidence>
<evidence type="ECO:0000256" key="1">
    <source>
        <dbReference type="ARBA" id="ARBA00001933"/>
    </source>
</evidence>
<keyword evidence="9" id="KW-1185">Reference proteome</keyword>
<evidence type="ECO:0000313" key="8">
    <source>
        <dbReference type="EMBL" id="RUO74139.1"/>
    </source>
</evidence>
<dbReference type="PANTHER" id="PTHR46383:SF1">
    <property type="entry name" value="ASPARTATE AMINOTRANSFERASE"/>
    <property type="match status" value="1"/>
</dbReference>
<evidence type="ECO:0000259" key="7">
    <source>
        <dbReference type="Pfam" id="PF00155"/>
    </source>
</evidence>
<dbReference type="AlphaFoldDB" id="A0A432Z8B9"/>